<accession>A0A6A4NXX0</accession>
<comment type="similarity">
    <text evidence="2">Belongs to the PPR family. PCMP-E subfamily.</text>
</comment>
<evidence type="ECO:0000256" key="2">
    <source>
        <dbReference type="ARBA" id="ARBA00061659"/>
    </source>
</evidence>
<dbReference type="EMBL" id="WOCE01000020">
    <property type="protein sequence ID" value="KAE9591387.1"/>
    <property type="molecule type" value="Genomic_DNA"/>
</dbReference>
<dbReference type="NCBIfam" id="TIGR00756">
    <property type="entry name" value="PPR"/>
    <property type="match status" value="4"/>
</dbReference>
<evidence type="ECO:0000313" key="5">
    <source>
        <dbReference type="Proteomes" id="UP000447434"/>
    </source>
</evidence>
<dbReference type="AlphaFoldDB" id="A0A6A4NXX0"/>
<dbReference type="FunFam" id="1.25.40.10:FF:000277">
    <property type="entry name" value="Pentatricopeptide repeat-containing protein, mitochondrial"/>
    <property type="match status" value="1"/>
</dbReference>
<organism evidence="4 5">
    <name type="scientific">Lupinus albus</name>
    <name type="common">White lupine</name>
    <name type="synonym">Lupinus termis</name>
    <dbReference type="NCBI Taxonomy" id="3870"/>
    <lineage>
        <taxon>Eukaryota</taxon>
        <taxon>Viridiplantae</taxon>
        <taxon>Streptophyta</taxon>
        <taxon>Embryophyta</taxon>
        <taxon>Tracheophyta</taxon>
        <taxon>Spermatophyta</taxon>
        <taxon>Magnoliopsida</taxon>
        <taxon>eudicotyledons</taxon>
        <taxon>Gunneridae</taxon>
        <taxon>Pentapetalae</taxon>
        <taxon>rosids</taxon>
        <taxon>fabids</taxon>
        <taxon>Fabales</taxon>
        <taxon>Fabaceae</taxon>
        <taxon>Papilionoideae</taxon>
        <taxon>50 kb inversion clade</taxon>
        <taxon>genistoids sensu lato</taxon>
        <taxon>core genistoids</taxon>
        <taxon>Genisteae</taxon>
        <taxon>Lupinus</taxon>
    </lineage>
</organism>
<dbReference type="GO" id="GO:0016556">
    <property type="term" value="P:mRNA modification"/>
    <property type="evidence" value="ECO:0007669"/>
    <property type="project" value="UniProtKB-ARBA"/>
</dbReference>
<dbReference type="PANTHER" id="PTHR47926">
    <property type="entry name" value="PENTATRICOPEPTIDE REPEAT-CONTAINING PROTEIN"/>
    <property type="match status" value="1"/>
</dbReference>
<dbReference type="Pfam" id="PF13041">
    <property type="entry name" value="PPR_2"/>
    <property type="match status" value="3"/>
</dbReference>
<dbReference type="PROSITE" id="PS51375">
    <property type="entry name" value="PPR"/>
    <property type="match status" value="5"/>
</dbReference>
<feature type="repeat" description="PPR" evidence="3">
    <location>
        <begin position="307"/>
        <end position="341"/>
    </location>
</feature>
<feature type="repeat" description="PPR" evidence="3">
    <location>
        <begin position="443"/>
        <end position="478"/>
    </location>
</feature>
<feature type="repeat" description="PPR" evidence="3">
    <location>
        <begin position="104"/>
        <end position="138"/>
    </location>
</feature>
<feature type="repeat" description="PPR" evidence="3">
    <location>
        <begin position="206"/>
        <end position="240"/>
    </location>
</feature>
<keyword evidence="1" id="KW-0677">Repeat</keyword>
<dbReference type="Pfam" id="PF01535">
    <property type="entry name" value="PPR"/>
    <property type="match status" value="4"/>
</dbReference>
<dbReference type="InterPro" id="IPR046960">
    <property type="entry name" value="PPR_At4g14850-like_plant"/>
</dbReference>
<dbReference type="InterPro" id="IPR011990">
    <property type="entry name" value="TPR-like_helical_dom_sf"/>
</dbReference>
<gene>
    <name evidence="4" type="ORF">Lalb_Chr20g0117921</name>
</gene>
<name>A0A6A4NXX0_LUPAL</name>
<keyword evidence="5" id="KW-1185">Reference proteome</keyword>
<dbReference type="PANTHER" id="PTHR47926:SF490">
    <property type="entry name" value="REPEAT-LIKE SUPERFAMILY PROTEIN, PUTATIVE-RELATED"/>
    <property type="match status" value="1"/>
</dbReference>
<dbReference type="FunFam" id="1.25.40.10:FF:000196">
    <property type="entry name" value="Pentatricopeptide repeat-containing protein At4g14850"/>
    <property type="match status" value="1"/>
</dbReference>
<dbReference type="GO" id="GO:0003723">
    <property type="term" value="F:RNA binding"/>
    <property type="evidence" value="ECO:0007669"/>
    <property type="project" value="InterPro"/>
</dbReference>
<sequence>MQKNSVALSNPLLLCIKRRLNLHLCPSHFIIRTFSSDPYPLLYQNLTLLLNSCKYPSQIRQIHAHMVKTALANVPFTLSKLLASTILLDIKYAASIFSFIQNPNLFMFNTMLRGYSMRNMLYKALPIFNELRKSGIFLDQFSFITVLKACGRDYNIGVGKGVHGIVLRSGNGSFVDLKNTLMHFYCVCRRIEDAHKVFDEFPERNDLVSWNTLMGGYVFVSKANLVFDLFRTMCCSGIKASVATVLSLLSAAGDIRSFVGGKCLHGYSIQIGLSSNLNVVTALIDLYAKTGHINLARKVFDGLTVKDVVLWNCLIGKYVRNGLVEEAVDLLQQMRLQGVEPNSSTMAGLISACPASGSTQVVRYVINFIEEEELELDAVLGTALVDMYAKCGFLVKAMDIFEKIKGKDVKSWTAMISGHGVHGQPTNAIRLFDRMENEGFRPNEVTFLAILSACSHGGLVIEGLEIFNSMVQKYGFTPEVEHYGCLIDLLGRSGMLNEAHKLIMSLPIKGDATAWRTLLSACRVYGDVKLGECVKDVLTNIYTAHPADSLLISSTYAVAGRISDLTRMQEQTNVIGENNYGMIGTVGEIMVKEAGLSTVVIDHQE</sequence>
<evidence type="ECO:0000256" key="1">
    <source>
        <dbReference type="ARBA" id="ARBA00022737"/>
    </source>
</evidence>
<dbReference type="Proteomes" id="UP000447434">
    <property type="component" value="Chromosome 20"/>
</dbReference>
<protein>
    <submittedName>
        <fullName evidence="4">Putative pentatricopeptide</fullName>
    </submittedName>
</protein>
<proteinExistence type="inferred from homology"/>
<feature type="repeat" description="PPR" evidence="3">
    <location>
        <begin position="408"/>
        <end position="442"/>
    </location>
</feature>
<dbReference type="InterPro" id="IPR002885">
    <property type="entry name" value="PPR_rpt"/>
</dbReference>
<comment type="caution">
    <text evidence="4">The sequence shown here is derived from an EMBL/GenBank/DDBJ whole genome shotgun (WGS) entry which is preliminary data.</text>
</comment>
<reference evidence="5" key="1">
    <citation type="journal article" date="2020" name="Nat. Commun.">
        <title>Genome sequence of the cluster root forming white lupin.</title>
        <authorList>
            <person name="Hufnagel B."/>
            <person name="Marques A."/>
            <person name="Soriano A."/>
            <person name="Marques L."/>
            <person name="Divol F."/>
            <person name="Doumas P."/>
            <person name="Sallet E."/>
            <person name="Mancinotti D."/>
            <person name="Carrere S."/>
            <person name="Marande W."/>
            <person name="Arribat S."/>
            <person name="Keller J."/>
            <person name="Huneau C."/>
            <person name="Blein T."/>
            <person name="Aime D."/>
            <person name="Laguerre M."/>
            <person name="Taylor J."/>
            <person name="Schubert V."/>
            <person name="Nelson M."/>
            <person name="Geu-Flores F."/>
            <person name="Crespi M."/>
            <person name="Gallardo-Guerrero K."/>
            <person name="Delaux P.-M."/>
            <person name="Salse J."/>
            <person name="Berges H."/>
            <person name="Guyot R."/>
            <person name="Gouzy J."/>
            <person name="Peret B."/>
        </authorList>
    </citation>
    <scope>NUCLEOTIDE SEQUENCE [LARGE SCALE GENOMIC DNA]</scope>
    <source>
        <strain evidence="5">cv. Amiga</strain>
    </source>
</reference>
<evidence type="ECO:0000313" key="4">
    <source>
        <dbReference type="EMBL" id="KAE9591387.1"/>
    </source>
</evidence>
<dbReference type="Gene3D" id="1.25.40.10">
    <property type="entry name" value="Tetratricopeptide repeat domain"/>
    <property type="match status" value="4"/>
</dbReference>
<evidence type="ECO:0000256" key="3">
    <source>
        <dbReference type="PROSITE-ProRule" id="PRU00708"/>
    </source>
</evidence>
<dbReference type="GO" id="GO:0005737">
    <property type="term" value="C:cytoplasm"/>
    <property type="evidence" value="ECO:0007669"/>
    <property type="project" value="UniProtKB-ARBA"/>
</dbReference>
<dbReference type="OrthoDB" id="185373at2759"/>